<feature type="region of interest" description="Disordered" evidence="1">
    <location>
        <begin position="467"/>
        <end position="489"/>
    </location>
</feature>
<keyword evidence="3" id="KW-1185">Reference proteome</keyword>
<dbReference type="EMBL" id="CAXITT010000225">
    <property type="protein sequence ID" value="CAL1536252.1"/>
    <property type="molecule type" value="Genomic_DNA"/>
</dbReference>
<sequence>MADFVVAGVDSVTEGNPTFVREVGDRASRINGSITSGPTTSVYFGSRLETSNGDAKPAGGNLGVCNFGGSHSNSAPHHGHRSRGTANLMEDVSDHRNVYRTYKEYIGFGNVNREGVQETFNVRDQATNTNIEGVPDHAGGQKMLLNTVTGGDEAERTETIESFESEGSQTFHDDGPRNNGEIHIYEHPTGHGRDPDLYVHPSHDHLNVPPSHDQLHEPSVGTDETKWVVTDALANVRGAGSVNKPQILRGTPSLTSIHITQIKVMPRPPSRVGSREDHGPSRVGSREDGGKRKRTQNTNHQDTEPDITIKKDGELRDDAIKGNGFEVDGTNCKQGQSVKSLMGDTFDLGQKDMDSQLLDKKEQNGNEDVSQNINIAQQFSLAVVTTPSPTKTPGADVTSSTLGKKNQVTNKMIRAASCVPCSLSVSKKPRPKTSSLKSSARVPCDVRHLSATALHINQDVYNAYARATPPRGPLSRQNSLPGPGQHKPFISIYDRPFSRRELRQALPRKSFFSCHDKALKEVELPVTDSPIRSKPGQRKTQLDYQAGESAQSFLKVADHTPEIGSQQISTCLEESKTRTSLERSNDVNASKEATGTPATDSDDITANGSKEVFHVGESEVFKSPTPIFQKRKPQSAKSGGVACTPLTEYLEYVKENRQEFLKYQESLKRESPANTRLIKLGQVYALRHQGGVARRGCDDVLVLAAKTLRPRSEQVNRQKEPVVRSAGSYRKPSRMNLDDRRPREKMPAPGAAVREDEFGKSELERRKARAEEWAWSISSHKLAKAKLESLRELGSEDRELTAWWEEFKDCQYLRTVHA</sequence>
<organism evidence="2 3">
    <name type="scientific">Lymnaea stagnalis</name>
    <name type="common">Great pond snail</name>
    <name type="synonym">Helix stagnalis</name>
    <dbReference type="NCBI Taxonomy" id="6523"/>
    <lineage>
        <taxon>Eukaryota</taxon>
        <taxon>Metazoa</taxon>
        <taxon>Spiralia</taxon>
        <taxon>Lophotrochozoa</taxon>
        <taxon>Mollusca</taxon>
        <taxon>Gastropoda</taxon>
        <taxon>Heterobranchia</taxon>
        <taxon>Euthyneura</taxon>
        <taxon>Panpulmonata</taxon>
        <taxon>Hygrophila</taxon>
        <taxon>Lymnaeoidea</taxon>
        <taxon>Lymnaeidae</taxon>
        <taxon>Lymnaea</taxon>
    </lineage>
</organism>
<evidence type="ECO:0000313" key="2">
    <source>
        <dbReference type="EMBL" id="CAL1536252.1"/>
    </source>
</evidence>
<name>A0AAV2HQ84_LYMST</name>
<comment type="caution">
    <text evidence="2">The sequence shown here is derived from an EMBL/GenBank/DDBJ whole genome shotgun (WGS) entry which is preliminary data.</text>
</comment>
<feature type="compositionally biased region" description="Polar residues" evidence="1">
    <location>
        <begin position="586"/>
        <end position="605"/>
    </location>
</feature>
<evidence type="ECO:0000256" key="1">
    <source>
        <dbReference type="SAM" id="MobiDB-lite"/>
    </source>
</evidence>
<feature type="compositionally biased region" description="Basic and acidic residues" evidence="1">
    <location>
        <begin position="301"/>
        <end position="315"/>
    </location>
</feature>
<dbReference type="Proteomes" id="UP001497497">
    <property type="component" value="Unassembled WGS sequence"/>
</dbReference>
<accession>A0AAV2HQ84</accession>
<proteinExistence type="predicted"/>
<dbReference type="AlphaFoldDB" id="A0AAV2HQ84"/>
<evidence type="ECO:0000313" key="3">
    <source>
        <dbReference type="Proteomes" id="UP001497497"/>
    </source>
</evidence>
<feature type="region of interest" description="Disordered" evidence="1">
    <location>
        <begin position="565"/>
        <end position="605"/>
    </location>
</feature>
<reference evidence="2 3" key="1">
    <citation type="submission" date="2024-04" db="EMBL/GenBank/DDBJ databases">
        <authorList>
            <consortium name="Genoscope - CEA"/>
            <person name="William W."/>
        </authorList>
    </citation>
    <scope>NUCLEOTIDE SEQUENCE [LARGE SCALE GENOMIC DNA]</scope>
</reference>
<feature type="compositionally biased region" description="Basic and acidic residues" evidence="1">
    <location>
        <begin position="736"/>
        <end position="746"/>
    </location>
</feature>
<gene>
    <name evidence="2" type="ORF">GSLYS_00010165001</name>
</gene>
<feature type="compositionally biased region" description="Basic and acidic residues" evidence="1">
    <location>
        <begin position="712"/>
        <end position="722"/>
    </location>
</feature>
<protein>
    <submittedName>
        <fullName evidence="2">Uncharacterized protein</fullName>
    </submittedName>
</protein>
<feature type="compositionally biased region" description="Basic and acidic residues" evidence="1">
    <location>
        <begin position="573"/>
        <end position="585"/>
    </location>
</feature>
<feature type="region of interest" description="Disordered" evidence="1">
    <location>
        <begin position="712"/>
        <end position="761"/>
    </location>
</feature>
<feature type="region of interest" description="Disordered" evidence="1">
    <location>
        <begin position="261"/>
        <end position="315"/>
    </location>
</feature>
<feature type="compositionally biased region" description="Basic and acidic residues" evidence="1">
    <location>
        <begin position="273"/>
        <end position="290"/>
    </location>
</feature>